<protein>
    <submittedName>
        <fullName evidence="1">Uncharacterized protein</fullName>
    </submittedName>
</protein>
<organism evidence="1">
    <name type="scientific">Graphocephala atropunctata</name>
    <dbReference type="NCBI Taxonomy" id="36148"/>
    <lineage>
        <taxon>Eukaryota</taxon>
        <taxon>Metazoa</taxon>
        <taxon>Ecdysozoa</taxon>
        <taxon>Arthropoda</taxon>
        <taxon>Hexapoda</taxon>
        <taxon>Insecta</taxon>
        <taxon>Pterygota</taxon>
        <taxon>Neoptera</taxon>
        <taxon>Paraneoptera</taxon>
        <taxon>Hemiptera</taxon>
        <taxon>Auchenorrhyncha</taxon>
        <taxon>Membracoidea</taxon>
        <taxon>Cicadellidae</taxon>
        <taxon>Cicadellinae</taxon>
        <taxon>Cicadellini</taxon>
        <taxon>Graphocephala</taxon>
    </lineage>
</organism>
<dbReference type="EMBL" id="GEBQ01021790">
    <property type="protein sequence ID" value="JAT18187.1"/>
    <property type="molecule type" value="Transcribed_RNA"/>
</dbReference>
<reference evidence="1" key="1">
    <citation type="submission" date="2015-11" db="EMBL/GenBank/DDBJ databases">
        <title>De novo transcriptome assembly of four potential Pierce s Disease insect vectors from Arizona vineyards.</title>
        <authorList>
            <person name="Tassone E.E."/>
        </authorList>
    </citation>
    <scope>NUCLEOTIDE SEQUENCE</scope>
</reference>
<gene>
    <name evidence="1" type="ORF">g.5760</name>
</gene>
<accession>A0A1B6L3B4</accession>
<name>A0A1B6L3B4_9HEMI</name>
<proteinExistence type="predicted"/>
<dbReference type="AlphaFoldDB" id="A0A1B6L3B4"/>
<sequence>EELEPDRSLCIRGLPLLSQFSVATVFLLAHAFYQVGLTMDGNIILCGYKQASDQAKWIKEVMEETRLLPDHLAIISLVPISVLCDASYKREDGVSFYVCVSSINNSRLLQSLESEMRRIKSITSVPA</sequence>
<evidence type="ECO:0000313" key="1">
    <source>
        <dbReference type="EMBL" id="JAT18187.1"/>
    </source>
</evidence>
<feature type="non-terminal residue" evidence="1">
    <location>
        <position position="1"/>
    </location>
</feature>